<gene>
    <name evidence="1" type="ORF">PQ465_14900</name>
</gene>
<dbReference type="GO" id="GO:0005524">
    <property type="term" value="F:ATP binding"/>
    <property type="evidence" value="ECO:0007669"/>
    <property type="project" value="UniProtKB-KW"/>
</dbReference>
<evidence type="ECO:0000313" key="2">
    <source>
        <dbReference type="Proteomes" id="UP001221558"/>
    </source>
</evidence>
<accession>A0ABY7WGE1</accession>
<dbReference type="Gene3D" id="3.30.565.10">
    <property type="entry name" value="Histidine kinase-like ATPase, C-terminal domain"/>
    <property type="match status" value="1"/>
</dbReference>
<dbReference type="InterPro" id="IPR036890">
    <property type="entry name" value="HATPase_C_sf"/>
</dbReference>
<organism evidence="1 2">
    <name type="scientific">Sphingobacterium oryzagri</name>
    <dbReference type="NCBI Taxonomy" id="3025669"/>
    <lineage>
        <taxon>Bacteria</taxon>
        <taxon>Pseudomonadati</taxon>
        <taxon>Bacteroidota</taxon>
        <taxon>Sphingobacteriia</taxon>
        <taxon>Sphingobacteriales</taxon>
        <taxon>Sphingobacteriaceae</taxon>
        <taxon>Sphingobacterium</taxon>
    </lineage>
</organism>
<dbReference type="EMBL" id="CP117880">
    <property type="protein sequence ID" value="WDF67586.1"/>
    <property type="molecule type" value="Genomic_DNA"/>
</dbReference>
<keyword evidence="2" id="KW-1185">Reference proteome</keyword>
<sequence>MKNNTNITNASIESAGLPKDYKNAIAEYIWNGFDAKATQVAIRFESNELGYLQQISFEDNGEGIDHSTLNRSFGNFLDSIKRNSLKRSSYTRGKKGKGRFSFSLFATRATWKTRYRDVSAAVRAYDIIIDRHQKETYEDSFQVEATDQQPGTTLLLEGIFGLDAAYLTSDAFHHFLAQEFGWFLFLNKEQNFEITLNGKPLSYQQLIAENEIVKWDIAGDDEHAYSFTVNYIRWKENIGDRYYYYFLNAHKTEIAKELTSFNNNAIDFHHSVYIQSAFFNGFDQETVEISRDENLFSSLHQHLVFKKLNSELRSLLDRKQKKFVREEVAENMLTDLLNKHILPTYTERPSDQQRKTTLLLLLKELCIAEPKVFASMKSDYIKAYLGFIDLLLQTEKRSRILEVIEQTLPLAEKERMHIAAILST</sequence>
<name>A0ABY7WGE1_9SPHI</name>
<dbReference type="RefSeq" id="WP_274266314.1">
    <property type="nucleotide sequence ID" value="NZ_CP117880.1"/>
</dbReference>
<proteinExistence type="predicted"/>
<dbReference type="SUPFAM" id="SSF55874">
    <property type="entry name" value="ATPase domain of HSP90 chaperone/DNA topoisomerase II/histidine kinase"/>
    <property type="match status" value="1"/>
</dbReference>
<keyword evidence="1" id="KW-0067">ATP-binding</keyword>
<dbReference type="Proteomes" id="UP001221558">
    <property type="component" value="Chromosome"/>
</dbReference>
<protein>
    <submittedName>
        <fullName evidence="1">ATP-binding protein</fullName>
    </submittedName>
</protein>
<dbReference type="Pfam" id="PF13589">
    <property type="entry name" value="HATPase_c_3"/>
    <property type="match status" value="1"/>
</dbReference>
<reference evidence="1 2" key="1">
    <citation type="submission" date="2023-02" db="EMBL/GenBank/DDBJ databases">
        <title>Genome sequence of Sphingobacterium sp. KACC 22765.</title>
        <authorList>
            <person name="Kim S."/>
            <person name="Heo J."/>
            <person name="Kwon S.-W."/>
        </authorList>
    </citation>
    <scope>NUCLEOTIDE SEQUENCE [LARGE SCALE GENOMIC DNA]</scope>
    <source>
        <strain evidence="1 2">KACC 22765</strain>
    </source>
</reference>
<keyword evidence="1" id="KW-0547">Nucleotide-binding</keyword>
<evidence type="ECO:0000313" key="1">
    <source>
        <dbReference type="EMBL" id="WDF67586.1"/>
    </source>
</evidence>